<dbReference type="PANTHER" id="PTHR31131:SF6">
    <property type="entry name" value="CASTOR ACT DOMAIN-CONTAINING PROTEIN"/>
    <property type="match status" value="1"/>
</dbReference>
<dbReference type="SUPFAM" id="SSF55021">
    <property type="entry name" value="ACT-like"/>
    <property type="match status" value="2"/>
</dbReference>
<gene>
    <name evidence="3" type="primary">GATSL3_1</name>
    <name evidence="3" type="ORF">BGZ96_001050</name>
</gene>
<organism evidence="3 4">
    <name type="scientific">Linnemannia gamsii</name>
    <dbReference type="NCBI Taxonomy" id="64522"/>
    <lineage>
        <taxon>Eukaryota</taxon>
        <taxon>Fungi</taxon>
        <taxon>Fungi incertae sedis</taxon>
        <taxon>Mucoromycota</taxon>
        <taxon>Mortierellomycotina</taxon>
        <taxon>Mortierellomycetes</taxon>
        <taxon>Mortierellales</taxon>
        <taxon>Mortierellaceae</taxon>
        <taxon>Linnemannia</taxon>
    </lineage>
</organism>
<dbReference type="PANTHER" id="PTHR31131">
    <property type="entry name" value="CHROMOSOME 1, WHOLE GENOME SHOTGUN SEQUENCE"/>
    <property type="match status" value="1"/>
</dbReference>
<accession>A0ABQ7JN32</accession>
<feature type="compositionally biased region" description="Polar residues" evidence="1">
    <location>
        <begin position="151"/>
        <end position="160"/>
    </location>
</feature>
<dbReference type="Proteomes" id="UP001194696">
    <property type="component" value="Unassembled WGS sequence"/>
</dbReference>
<name>A0ABQ7JN32_9FUNG</name>
<comment type="caution">
    <text evidence="3">The sequence shown here is derived from an EMBL/GenBank/DDBJ whole genome shotgun (WGS) entry which is preliminary data.</text>
</comment>
<feature type="compositionally biased region" description="Acidic residues" evidence="1">
    <location>
        <begin position="367"/>
        <end position="385"/>
    </location>
</feature>
<feature type="compositionally biased region" description="Polar residues" evidence="1">
    <location>
        <begin position="386"/>
        <end position="397"/>
    </location>
</feature>
<dbReference type="Gene3D" id="3.30.2130.10">
    <property type="entry name" value="VC0802-like"/>
    <property type="match status" value="2"/>
</dbReference>
<feature type="compositionally biased region" description="Polar residues" evidence="1">
    <location>
        <begin position="349"/>
        <end position="359"/>
    </location>
</feature>
<feature type="compositionally biased region" description="Basic and acidic residues" evidence="1">
    <location>
        <begin position="406"/>
        <end position="415"/>
    </location>
</feature>
<feature type="domain" description="CASTOR ACT" evidence="2">
    <location>
        <begin position="47"/>
        <end position="105"/>
    </location>
</feature>
<evidence type="ECO:0000313" key="3">
    <source>
        <dbReference type="EMBL" id="KAG0281692.1"/>
    </source>
</evidence>
<dbReference type="Pfam" id="PF13840">
    <property type="entry name" value="ACT_7"/>
    <property type="match status" value="2"/>
</dbReference>
<feature type="region of interest" description="Disordered" evidence="1">
    <location>
        <begin position="150"/>
        <end position="174"/>
    </location>
</feature>
<dbReference type="InterPro" id="IPR051719">
    <property type="entry name" value="CASTOR_mTORC1"/>
</dbReference>
<dbReference type="EMBL" id="JAAAIM010001163">
    <property type="protein sequence ID" value="KAG0281692.1"/>
    <property type="molecule type" value="Genomic_DNA"/>
</dbReference>
<evidence type="ECO:0000256" key="1">
    <source>
        <dbReference type="SAM" id="MobiDB-lite"/>
    </source>
</evidence>
<dbReference type="InterPro" id="IPR045865">
    <property type="entry name" value="ACT-like_dom_sf"/>
</dbReference>
<keyword evidence="4" id="KW-1185">Reference proteome</keyword>
<sequence>MKLVLFPSGPHHFFSYTETDKEVSLILDEEHIRGFPANSINVCRVIWRAVQIEPGESGLGAEEVISQVSKPLADVNVSIMQISTYDADFTLLPECDLERALKCLSSVFSISNNPLEDLGLQASDLSSWESSYPKSPTEINSLQDALLLESTPKSRQGSLSEDTKMTPNEDPSELEPTMIGSMSLNDTPDQTSASALATAKARHPFNADYPQRLHITSMEESLMDVLAIKLLESIFFDSRMDRFFSFTRTDTTLSIIMDDATMSLFPDHTLNTHAGDWRLIAIGDGPLGFDECGIVSEFSKPLTDNGIGLFYLSTFSSDYIMVNDQDFEQAVACLHKTANVISDEVPPSTGATDQGTTTLKGGGGADSSDEDEDDDGDFDEEDQDDNSTYSSDSGNESETSELEPEDTSHNLKQHEDDLEIVFAEESIST</sequence>
<evidence type="ECO:0000313" key="4">
    <source>
        <dbReference type="Proteomes" id="UP001194696"/>
    </source>
</evidence>
<dbReference type="InterPro" id="IPR027795">
    <property type="entry name" value="CASTOR_ACT_dom"/>
</dbReference>
<evidence type="ECO:0000259" key="2">
    <source>
        <dbReference type="Pfam" id="PF13840"/>
    </source>
</evidence>
<protein>
    <submittedName>
        <fullName evidence="3">GATS protein-like 3</fullName>
    </submittedName>
</protein>
<feature type="region of interest" description="Disordered" evidence="1">
    <location>
        <begin position="342"/>
        <end position="429"/>
    </location>
</feature>
<feature type="domain" description="CASTOR ACT" evidence="2">
    <location>
        <begin position="276"/>
        <end position="336"/>
    </location>
</feature>
<proteinExistence type="predicted"/>
<reference evidence="3 4" key="1">
    <citation type="journal article" date="2020" name="Fungal Divers.">
        <title>Resolving the Mortierellaceae phylogeny through synthesis of multi-gene phylogenetics and phylogenomics.</title>
        <authorList>
            <person name="Vandepol N."/>
            <person name="Liber J."/>
            <person name="Desiro A."/>
            <person name="Na H."/>
            <person name="Kennedy M."/>
            <person name="Barry K."/>
            <person name="Grigoriev I.V."/>
            <person name="Miller A.N."/>
            <person name="O'Donnell K."/>
            <person name="Stajich J.E."/>
            <person name="Bonito G."/>
        </authorList>
    </citation>
    <scope>NUCLEOTIDE SEQUENCE [LARGE SCALE GENOMIC DNA]</scope>
    <source>
        <strain evidence="3 4">AD045</strain>
    </source>
</reference>